<dbReference type="Proteomes" id="UP001500755">
    <property type="component" value="Unassembled WGS sequence"/>
</dbReference>
<dbReference type="PANTHER" id="PTHR13847:SF287">
    <property type="entry name" value="FAD-DEPENDENT OXIDOREDUCTASE DOMAIN-CONTAINING PROTEIN 1"/>
    <property type="match status" value="1"/>
</dbReference>
<reference evidence="3 4" key="1">
    <citation type="journal article" date="2019" name="Int. J. Syst. Evol. Microbiol.">
        <title>The Global Catalogue of Microorganisms (GCM) 10K type strain sequencing project: providing services to taxonomists for standard genome sequencing and annotation.</title>
        <authorList>
            <consortium name="The Broad Institute Genomics Platform"/>
            <consortium name="The Broad Institute Genome Sequencing Center for Infectious Disease"/>
            <person name="Wu L."/>
            <person name="Ma J."/>
        </authorList>
    </citation>
    <scope>NUCLEOTIDE SEQUENCE [LARGE SCALE GENOMIC DNA]</scope>
    <source>
        <strain evidence="3 4">JCM 14546</strain>
    </source>
</reference>
<dbReference type="PANTHER" id="PTHR13847">
    <property type="entry name" value="SARCOSINE DEHYDROGENASE-RELATED"/>
    <property type="match status" value="1"/>
</dbReference>
<dbReference type="Pfam" id="PF01266">
    <property type="entry name" value="DAO"/>
    <property type="match status" value="1"/>
</dbReference>
<sequence length="390" mass="41217">MTATPTPPAVPSSASVVVIGGGIMGVSTAYHLAQAGVEDVVLLERDTLGSGSTCKAAGGVRASFSDEANILLGARSLETYRSFPTLFDQDIDLVTSGYLFLLDREEDVAVFESSVELQRSLGVRSEMVTPTRIADLSPLVRTEDLVAGAWGPDDGHATPESAVAGFARAARRLGVRILQHTAVTGIAVEDGRITGVETNAGPIATGTVVCTAGAWSGALGAMVGVDLPVTPLRRHIMVTAPVSFDARSMPFTLDVSTSFYFHSEGSGMLLGAPDRTDAWGFDMHQDPRWSEYLCELIEHRAPGLADVQAHRGWAGLYEVTPDHNALIGRAHEVEGFLYACGFSGHGFLQGPAVGEVLRDLHLGTTPVVDVSGLSADRFAAESLRPEAYII</sequence>
<evidence type="ECO:0000256" key="1">
    <source>
        <dbReference type="ARBA" id="ARBA00023002"/>
    </source>
</evidence>
<dbReference type="Gene3D" id="3.50.50.60">
    <property type="entry name" value="FAD/NAD(P)-binding domain"/>
    <property type="match status" value="1"/>
</dbReference>
<keyword evidence="1" id="KW-0560">Oxidoreductase</keyword>
<dbReference type="EMBL" id="BAAANO010000020">
    <property type="protein sequence ID" value="GAA2009975.1"/>
    <property type="molecule type" value="Genomic_DNA"/>
</dbReference>
<comment type="caution">
    <text evidence="3">The sequence shown here is derived from an EMBL/GenBank/DDBJ whole genome shotgun (WGS) entry which is preliminary data.</text>
</comment>
<evidence type="ECO:0000313" key="3">
    <source>
        <dbReference type="EMBL" id="GAA2009975.1"/>
    </source>
</evidence>
<evidence type="ECO:0000259" key="2">
    <source>
        <dbReference type="Pfam" id="PF01266"/>
    </source>
</evidence>
<name>A0ABN2TIS3_9MICO</name>
<dbReference type="SUPFAM" id="SSF51905">
    <property type="entry name" value="FAD/NAD(P)-binding domain"/>
    <property type="match status" value="1"/>
</dbReference>
<feature type="domain" description="FAD dependent oxidoreductase" evidence="2">
    <location>
        <begin position="16"/>
        <end position="360"/>
    </location>
</feature>
<gene>
    <name evidence="3" type="ORF">GCM10009755_21140</name>
</gene>
<dbReference type="InterPro" id="IPR006076">
    <property type="entry name" value="FAD-dep_OxRdtase"/>
</dbReference>
<accession>A0ABN2TIS3</accession>
<proteinExistence type="predicted"/>
<dbReference type="SUPFAM" id="SSF54373">
    <property type="entry name" value="FAD-linked reductases, C-terminal domain"/>
    <property type="match status" value="1"/>
</dbReference>
<dbReference type="InterPro" id="IPR036188">
    <property type="entry name" value="FAD/NAD-bd_sf"/>
</dbReference>
<dbReference type="Gene3D" id="3.30.9.10">
    <property type="entry name" value="D-Amino Acid Oxidase, subunit A, domain 2"/>
    <property type="match status" value="1"/>
</dbReference>
<keyword evidence="4" id="KW-1185">Reference proteome</keyword>
<organism evidence="3 4">
    <name type="scientific">Brevibacterium samyangense</name>
    <dbReference type="NCBI Taxonomy" id="366888"/>
    <lineage>
        <taxon>Bacteria</taxon>
        <taxon>Bacillati</taxon>
        <taxon>Actinomycetota</taxon>
        <taxon>Actinomycetes</taxon>
        <taxon>Micrococcales</taxon>
        <taxon>Brevibacteriaceae</taxon>
        <taxon>Brevibacterium</taxon>
    </lineage>
</organism>
<evidence type="ECO:0000313" key="4">
    <source>
        <dbReference type="Proteomes" id="UP001500755"/>
    </source>
</evidence>
<protein>
    <submittedName>
        <fullName evidence="3">FAD-binding oxidoreductase</fullName>
    </submittedName>
</protein>
<dbReference type="RefSeq" id="WP_344309515.1">
    <property type="nucleotide sequence ID" value="NZ_BAAANO010000020.1"/>
</dbReference>